<protein>
    <submittedName>
        <fullName evidence="2">Uncharacterized protein</fullName>
    </submittedName>
</protein>
<evidence type="ECO:0000256" key="1">
    <source>
        <dbReference type="SAM" id="Phobius"/>
    </source>
</evidence>
<keyword evidence="3" id="KW-1185">Reference proteome</keyword>
<sequence>MNWTSWHQLLGDLTNLVKAVAPIAVAYLTYHYRKQPSAKQRKERKNKLNAK</sequence>
<dbReference type="PATRIC" id="fig|1291052.5.peg.2421"/>
<evidence type="ECO:0000313" key="2">
    <source>
        <dbReference type="EMBL" id="KRM54635.1"/>
    </source>
</evidence>
<proteinExistence type="predicted"/>
<keyword evidence="1" id="KW-0472">Membrane</keyword>
<evidence type="ECO:0000313" key="3">
    <source>
        <dbReference type="Proteomes" id="UP000051679"/>
    </source>
</evidence>
<organism evidence="2 3">
    <name type="scientific">Lacticaseibacillus sharpeae JCM 1186 = DSM 20505</name>
    <dbReference type="NCBI Taxonomy" id="1291052"/>
    <lineage>
        <taxon>Bacteria</taxon>
        <taxon>Bacillati</taxon>
        <taxon>Bacillota</taxon>
        <taxon>Bacilli</taxon>
        <taxon>Lactobacillales</taxon>
        <taxon>Lactobacillaceae</taxon>
        <taxon>Lacticaseibacillus</taxon>
    </lineage>
</organism>
<feature type="transmembrane region" description="Helical" evidence="1">
    <location>
        <begin position="13"/>
        <end position="32"/>
    </location>
</feature>
<reference evidence="2 3" key="1">
    <citation type="journal article" date="2015" name="Genome Announc.">
        <title>Expanding the biotechnology potential of lactobacilli through comparative genomics of 213 strains and associated genera.</title>
        <authorList>
            <person name="Sun Z."/>
            <person name="Harris H.M."/>
            <person name="McCann A."/>
            <person name="Guo C."/>
            <person name="Argimon S."/>
            <person name="Zhang W."/>
            <person name="Yang X."/>
            <person name="Jeffery I.B."/>
            <person name="Cooney J.C."/>
            <person name="Kagawa T.F."/>
            <person name="Liu W."/>
            <person name="Song Y."/>
            <person name="Salvetti E."/>
            <person name="Wrobel A."/>
            <person name="Rasinkangas P."/>
            <person name="Parkhill J."/>
            <person name="Rea M.C."/>
            <person name="O'Sullivan O."/>
            <person name="Ritari J."/>
            <person name="Douillard F.P."/>
            <person name="Paul Ross R."/>
            <person name="Yang R."/>
            <person name="Briner A.E."/>
            <person name="Felis G.E."/>
            <person name="de Vos W.M."/>
            <person name="Barrangou R."/>
            <person name="Klaenhammer T.R."/>
            <person name="Caufield P.W."/>
            <person name="Cui Y."/>
            <person name="Zhang H."/>
            <person name="O'Toole P.W."/>
        </authorList>
    </citation>
    <scope>NUCLEOTIDE SEQUENCE [LARGE SCALE GENOMIC DNA]</scope>
    <source>
        <strain evidence="2 3">DSM 20505</strain>
    </source>
</reference>
<dbReference type="Proteomes" id="UP000051679">
    <property type="component" value="Unassembled WGS sequence"/>
</dbReference>
<accession>A0A0R1ZRM7</accession>
<keyword evidence="1" id="KW-1133">Transmembrane helix</keyword>
<name>A0A0R1ZRM7_9LACO</name>
<dbReference type="STRING" id="1291052.FC18_GL002346"/>
<dbReference type="RefSeq" id="WP_156300902.1">
    <property type="nucleotide sequence ID" value="NZ_AYYO01000050.1"/>
</dbReference>
<dbReference type="EMBL" id="AYYO01000050">
    <property type="protein sequence ID" value="KRM54635.1"/>
    <property type="molecule type" value="Genomic_DNA"/>
</dbReference>
<dbReference type="AlphaFoldDB" id="A0A0R1ZRM7"/>
<keyword evidence="1" id="KW-0812">Transmembrane</keyword>
<comment type="caution">
    <text evidence="2">The sequence shown here is derived from an EMBL/GenBank/DDBJ whole genome shotgun (WGS) entry which is preliminary data.</text>
</comment>
<gene>
    <name evidence="2" type="ORF">FC18_GL002346</name>
</gene>